<accession>A0A8X6GQ42</accession>
<name>A0A8X6GQ42_TRICU</name>
<dbReference type="Proteomes" id="UP000887116">
    <property type="component" value="Unassembled WGS sequence"/>
</dbReference>
<dbReference type="OrthoDB" id="6432315at2759"/>
<proteinExistence type="predicted"/>
<dbReference type="EMBL" id="BMAO01016389">
    <property type="protein sequence ID" value="GFR08208.1"/>
    <property type="molecule type" value="Genomic_DNA"/>
</dbReference>
<reference evidence="1" key="1">
    <citation type="submission" date="2020-07" db="EMBL/GenBank/DDBJ databases">
        <title>Multicomponent nature underlies the extraordinary mechanical properties of spider dragline silk.</title>
        <authorList>
            <person name="Kono N."/>
            <person name="Nakamura H."/>
            <person name="Mori M."/>
            <person name="Yoshida Y."/>
            <person name="Ohtoshi R."/>
            <person name="Malay A.D."/>
            <person name="Moran D.A.P."/>
            <person name="Tomita M."/>
            <person name="Numata K."/>
            <person name="Arakawa K."/>
        </authorList>
    </citation>
    <scope>NUCLEOTIDE SEQUENCE</scope>
</reference>
<evidence type="ECO:0000313" key="1">
    <source>
        <dbReference type="EMBL" id="GFR08208.1"/>
    </source>
</evidence>
<comment type="caution">
    <text evidence="1">The sequence shown here is derived from an EMBL/GenBank/DDBJ whole genome shotgun (WGS) entry which is preliminary data.</text>
</comment>
<evidence type="ECO:0000313" key="2">
    <source>
        <dbReference type="Proteomes" id="UP000887116"/>
    </source>
</evidence>
<dbReference type="AlphaFoldDB" id="A0A8X6GQ42"/>
<sequence length="70" mass="8307">MGFKSFYIWFMFSNDVFKEIVPKENDEKSGKSAERKVLIRLSPTGHLVSAVKKRFPSKFFIAYNIERWND</sequence>
<protein>
    <submittedName>
        <fullName evidence="1">Uncharacterized protein</fullName>
    </submittedName>
</protein>
<keyword evidence="2" id="KW-1185">Reference proteome</keyword>
<gene>
    <name evidence="1" type="ORF">TNCT_199111</name>
</gene>
<organism evidence="1 2">
    <name type="scientific">Trichonephila clavata</name>
    <name type="common">Joro spider</name>
    <name type="synonym">Nephila clavata</name>
    <dbReference type="NCBI Taxonomy" id="2740835"/>
    <lineage>
        <taxon>Eukaryota</taxon>
        <taxon>Metazoa</taxon>
        <taxon>Ecdysozoa</taxon>
        <taxon>Arthropoda</taxon>
        <taxon>Chelicerata</taxon>
        <taxon>Arachnida</taxon>
        <taxon>Araneae</taxon>
        <taxon>Araneomorphae</taxon>
        <taxon>Entelegynae</taxon>
        <taxon>Araneoidea</taxon>
        <taxon>Nephilidae</taxon>
        <taxon>Trichonephila</taxon>
    </lineage>
</organism>